<evidence type="ECO:0000313" key="2">
    <source>
        <dbReference type="Proteomes" id="UP001066276"/>
    </source>
</evidence>
<protein>
    <submittedName>
        <fullName evidence="1">Uncharacterized protein</fullName>
    </submittedName>
</protein>
<evidence type="ECO:0000313" key="1">
    <source>
        <dbReference type="EMBL" id="KAJ1082345.1"/>
    </source>
</evidence>
<comment type="caution">
    <text evidence="1">The sequence shown here is derived from an EMBL/GenBank/DDBJ whole genome shotgun (WGS) entry which is preliminary data.</text>
</comment>
<gene>
    <name evidence="1" type="ORF">NDU88_002513</name>
</gene>
<dbReference type="EMBL" id="JANPWB010000016">
    <property type="protein sequence ID" value="KAJ1082345.1"/>
    <property type="molecule type" value="Genomic_DNA"/>
</dbReference>
<name>A0AAV7KVX7_PLEWA</name>
<dbReference type="AlphaFoldDB" id="A0AAV7KVX7"/>
<accession>A0AAV7KVX7</accession>
<dbReference type="Proteomes" id="UP001066276">
    <property type="component" value="Chromosome 12"/>
</dbReference>
<keyword evidence="2" id="KW-1185">Reference proteome</keyword>
<proteinExistence type="predicted"/>
<organism evidence="1 2">
    <name type="scientific">Pleurodeles waltl</name>
    <name type="common">Iberian ribbed newt</name>
    <dbReference type="NCBI Taxonomy" id="8319"/>
    <lineage>
        <taxon>Eukaryota</taxon>
        <taxon>Metazoa</taxon>
        <taxon>Chordata</taxon>
        <taxon>Craniata</taxon>
        <taxon>Vertebrata</taxon>
        <taxon>Euteleostomi</taxon>
        <taxon>Amphibia</taxon>
        <taxon>Batrachia</taxon>
        <taxon>Caudata</taxon>
        <taxon>Salamandroidea</taxon>
        <taxon>Salamandridae</taxon>
        <taxon>Pleurodelinae</taxon>
        <taxon>Pleurodeles</taxon>
    </lineage>
</organism>
<reference evidence="1" key="1">
    <citation type="journal article" date="2022" name="bioRxiv">
        <title>Sequencing and chromosome-scale assembly of the giantPleurodeles waltlgenome.</title>
        <authorList>
            <person name="Brown T."/>
            <person name="Elewa A."/>
            <person name="Iarovenko S."/>
            <person name="Subramanian E."/>
            <person name="Araus A.J."/>
            <person name="Petzold A."/>
            <person name="Susuki M."/>
            <person name="Suzuki K.-i.T."/>
            <person name="Hayashi T."/>
            <person name="Toyoda A."/>
            <person name="Oliveira C."/>
            <person name="Osipova E."/>
            <person name="Leigh N.D."/>
            <person name="Simon A."/>
            <person name="Yun M.H."/>
        </authorList>
    </citation>
    <scope>NUCLEOTIDE SEQUENCE</scope>
    <source>
        <strain evidence="1">20211129_DDA</strain>
        <tissue evidence="1">Liver</tissue>
    </source>
</reference>
<sequence>METRNREGSAACRLPWRTTMAGTDRLPAGRNLAVSAARLQLLRRSHNLAGRPPQEQWSDRHNHGVPTTTVRLAVSRQPDS</sequence>